<dbReference type="RefSeq" id="YP_009126427.1">
    <property type="nucleotide sequence ID" value="NC_026608.1"/>
</dbReference>
<reference evidence="1 2" key="2">
    <citation type="journal article" date="2015" name="Stand. Genomic Sci.">
        <title>Complete genome sequence of Paracoccus marcusii phage vB_PmaS-R3 isolated from the South China Sea.</title>
        <authorList>
            <person name="Xu Y."/>
            <person name="Zhang R."/>
            <person name="Jiao N."/>
        </authorList>
    </citation>
    <scope>NUCLEOTIDE SEQUENCE [LARGE SCALE GENOMIC DNA]</scope>
</reference>
<proteinExistence type="predicted"/>
<name>A0A0B5A7K0_9CAUD</name>
<protein>
    <submittedName>
        <fullName evidence="1">Head morphogenesis protein</fullName>
    </submittedName>
</protein>
<dbReference type="InterPro" id="IPR006528">
    <property type="entry name" value="Phage_head_morphogenesis_dom"/>
</dbReference>
<keyword evidence="2" id="KW-1185">Reference proteome</keyword>
<dbReference type="Proteomes" id="UP000031732">
    <property type="component" value="Genome"/>
</dbReference>
<accession>A0A0B5A7K0</accession>
<dbReference type="KEGG" id="vg:23681321"/>
<sequence length="345" mass="39065">MPASIFDALTRQQIYLEGYKSGLDGRFDPVLRGMYEDLRDALAKTNVRNLNELTRKRLQSLIRQVQRLQLRRNDTFRADMLKELRAFAQGNMRMSVAIHEEVEGKTVDEAYEAKDGLPLLGLLALRNTRKGRARLWALIENTPDGATGLTARQAINKYLSFVSRNVRELITRGYAEGWTVNQTLAAIFGTSKKRFRDGFAARAKRAGSAAIHTVVQHVGQLVNQAVRSVFYKFYEWVSVIDMATTNICRSRDGKVYRYRKGPIPPAHYRCRSTTVPLPQGKTYQQLSYFAWLSQQPRDFVDDVLGNRLGGGLRSGRVGAAELGAFSARRSLTLTQFLNKLRNILS</sequence>
<evidence type="ECO:0000313" key="1">
    <source>
        <dbReference type="EMBL" id="AJD83161.1"/>
    </source>
</evidence>
<dbReference type="NCBIfam" id="TIGR01641">
    <property type="entry name" value="phageSPP1_gp7"/>
    <property type="match status" value="1"/>
</dbReference>
<evidence type="ECO:0000313" key="2">
    <source>
        <dbReference type="Proteomes" id="UP000031732"/>
    </source>
</evidence>
<dbReference type="EMBL" id="KP162168">
    <property type="protein sequence ID" value="AJD83161.1"/>
    <property type="molecule type" value="Genomic_DNA"/>
</dbReference>
<dbReference type="GeneID" id="23681321"/>
<organism evidence="1 2">
    <name type="scientific">Paracoccus phage vB_PmaS-R3</name>
    <dbReference type="NCBI Taxonomy" id="2494563"/>
    <lineage>
        <taxon>Viruses</taxon>
        <taxon>Duplodnaviria</taxon>
        <taxon>Heunggongvirae</taxon>
        <taxon>Uroviricota</taxon>
        <taxon>Caudoviricetes</taxon>
        <taxon>Zhuquevirus</taxon>
        <taxon>Zhuquevirus R3</taxon>
    </lineage>
</organism>
<reference evidence="2" key="1">
    <citation type="submission" date="2014-11" db="EMBL/GenBank/DDBJ databases">
        <title>Complete genome sequence of Paracoccus marcusii phage vB_PmaS_IMEP1 isolated from the South China Sea.</title>
        <authorList>
            <person name="Xu Y."/>
            <person name="Zhang R."/>
            <person name="Jiao N."/>
        </authorList>
    </citation>
    <scope>NUCLEOTIDE SEQUENCE [LARGE SCALE GENOMIC DNA]</scope>
</reference>